<evidence type="ECO:0000313" key="1">
    <source>
        <dbReference type="EMBL" id="KAG1536997.1"/>
    </source>
</evidence>
<accession>A0A9P6Y1H6</accession>
<dbReference type="OMA" id="FSYQHRH"/>
<organism evidence="1 2">
    <name type="scientific">Rhizopus oryzae</name>
    <name type="common">Mucormycosis agent</name>
    <name type="synonym">Rhizopus arrhizus var. delemar</name>
    <dbReference type="NCBI Taxonomy" id="64495"/>
    <lineage>
        <taxon>Eukaryota</taxon>
        <taxon>Fungi</taxon>
        <taxon>Fungi incertae sedis</taxon>
        <taxon>Mucoromycota</taxon>
        <taxon>Mucoromycotina</taxon>
        <taxon>Mucoromycetes</taxon>
        <taxon>Mucorales</taxon>
        <taxon>Mucorineae</taxon>
        <taxon>Rhizopodaceae</taxon>
        <taxon>Rhizopus</taxon>
    </lineage>
</organism>
<gene>
    <name evidence="1" type="ORF">G6F51_010636</name>
</gene>
<proteinExistence type="predicted"/>
<reference evidence="1" key="1">
    <citation type="journal article" date="2020" name="Microb. Genom.">
        <title>Genetic diversity of clinical and environmental Mucorales isolates obtained from an investigation of mucormycosis cases among solid organ transplant recipients.</title>
        <authorList>
            <person name="Nguyen M.H."/>
            <person name="Kaul D."/>
            <person name="Muto C."/>
            <person name="Cheng S.J."/>
            <person name="Richter R.A."/>
            <person name="Bruno V.M."/>
            <person name="Liu G."/>
            <person name="Beyhan S."/>
            <person name="Sundermann A.J."/>
            <person name="Mounaud S."/>
            <person name="Pasculle A.W."/>
            <person name="Nierman W.C."/>
            <person name="Driscoll E."/>
            <person name="Cumbie R."/>
            <person name="Clancy C.J."/>
            <person name="Dupont C.L."/>
        </authorList>
    </citation>
    <scope>NUCLEOTIDE SEQUENCE</scope>
    <source>
        <strain evidence="1">GL16</strain>
    </source>
</reference>
<dbReference type="EMBL" id="JAANIT010002258">
    <property type="protein sequence ID" value="KAG1536997.1"/>
    <property type="molecule type" value="Genomic_DNA"/>
</dbReference>
<comment type="caution">
    <text evidence="1">The sequence shown here is derived from an EMBL/GenBank/DDBJ whole genome shotgun (WGS) entry which is preliminary data.</text>
</comment>
<evidence type="ECO:0000313" key="2">
    <source>
        <dbReference type="Proteomes" id="UP000717996"/>
    </source>
</evidence>
<name>A0A9P6Y1H6_RHIOR</name>
<dbReference type="OrthoDB" id="2122308at2759"/>
<dbReference type="AlphaFoldDB" id="A0A9P6Y1H6"/>
<dbReference type="Proteomes" id="UP000717996">
    <property type="component" value="Unassembled WGS sequence"/>
</dbReference>
<sequence length="90" mass="10262">MSRSKDNTFYHRHERHVARNGQTEARYGLKKMGAGIANWGVLGDEIPDVQALVHAEIDSPTVNKTSTKLHLVDSETFENMRLEQTSFYTK</sequence>
<protein>
    <submittedName>
        <fullName evidence="1">Uncharacterized protein</fullName>
    </submittedName>
</protein>